<proteinExistence type="inferred from homology"/>
<feature type="domain" description="HTH lysR-type" evidence="5">
    <location>
        <begin position="12"/>
        <end position="64"/>
    </location>
</feature>
<evidence type="ECO:0000313" key="7">
    <source>
        <dbReference type="Proteomes" id="UP000234881"/>
    </source>
</evidence>
<dbReference type="FunFam" id="1.10.10.10:FF:000001">
    <property type="entry name" value="LysR family transcriptional regulator"/>
    <property type="match status" value="1"/>
</dbReference>
<dbReference type="EMBL" id="PKUQ01000008">
    <property type="protein sequence ID" value="PLW78347.1"/>
    <property type="molecule type" value="Genomic_DNA"/>
</dbReference>
<dbReference type="RefSeq" id="WP_101532598.1">
    <property type="nucleotide sequence ID" value="NZ_JBFHIU010000131.1"/>
</dbReference>
<keyword evidence="7" id="KW-1185">Reference proteome</keyword>
<organism evidence="6 7">
    <name type="scientific">Cohaesibacter celericrescens</name>
    <dbReference type="NCBI Taxonomy" id="2067669"/>
    <lineage>
        <taxon>Bacteria</taxon>
        <taxon>Pseudomonadati</taxon>
        <taxon>Pseudomonadota</taxon>
        <taxon>Alphaproteobacteria</taxon>
        <taxon>Hyphomicrobiales</taxon>
        <taxon>Cohaesibacteraceae</taxon>
    </lineage>
</organism>
<dbReference type="Gene3D" id="1.10.10.10">
    <property type="entry name" value="Winged helix-like DNA-binding domain superfamily/Winged helix DNA-binding domain"/>
    <property type="match status" value="1"/>
</dbReference>
<evidence type="ECO:0000256" key="4">
    <source>
        <dbReference type="ARBA" id="ARBA00023163"/>
    </source>
</evidence>
<dbReference type="SUPFAM" id="SSF46785">
    <property type="entry name" value="Winged helix' DNA-binding domain"/>
    <property type="match status" value="1"/>
</dbReference>
<dbReference type="Pfam" id="PF03466">
    <property type="entry name" value="LysR_substrate"/>
    <property type="match status" value="1"/>
</dbReference>
<accession>A0A2N5XV61</accession>
<evidence type="ECO:0000313" key="6">
    <source>
        <dbReference type="EMBL" id="PLW78347.1"/>
    </source>
</evidence>
<comment type="caution">
    <text evidence="6">The sequence shown here is derived from an EMBL/GenBank/DDBJ whole genome shotgun (WGS) entry which is preliminary data.</text>
</comment>
<comment type="similarity">
    <text evidence="1">Belongs to the LysR transcriptional regulatory family.</text>
</comment>
<dbReference type="Pfam" id="PF00126">
    <property type="entry name" value="HTH_1"/>
    <property type="match status" value="1"/>
</dbReference>
<dbReference type="CDD" id="cd08422">
    <property type="entry name" value="PBP2_CrgA_like"/>
    <property type="match status" value="1"/>
</dbReference>
<dbReference type="PANTHER" id="PTHR30537">
    <property type="entry name" value="HTH-TYPE TRANSCRIPTIONAL REGULATOR"/>
    <property type="match status" value="1"/>
</dbReference>
<dbReference type="GO" id="GO:0006351">
    <property type="term" value="P:DNA-templated transcription"/>
    <property type="evidence" value="ECO:0007669"/>
    <property type="project" value="TreeGrafter"/>
</dbReference>
<dbReference type="InterPro" id="IPR036388">
    <property type="entry name" value="WH-like_DNA-bd_sf"/>
</dbReference>
<gene>
    <name evidence="6" type="ORF">C0081_04420</name>
</gene>
<evidence type="ECO:0000256" key="3">
    <source>
        <dbReference type="ARBA" id="ARBA00023125"/>
    </source>
</evidence>
<sequence length="301" mass="33839">MSTIGVQHLKPLAIFSSVVDEGSFAGAARTLRTSRSRVSEQITQLEEDLGVRLLQRSTRKLSLTEEGRRIYEKARTLSRVLEETHEIASQEKPSGRVSITTPHDIGVSQLLPALASFRNRYPDVVLDIILNDNRLDLIQEGIDMALRVGLPKDDSLIGRVLYEESFSLFASPDYLAANGTPTTVQELAKHRWICLTHVSPRGVHQLYRDDELTTLQSSQFEVCNSPLMMIRMALANMGIAQIFPSTIRQELARGQLVPVMPELKGPSMLFSLVYPSRKQMPLRTRALIDHLMSADMFEDRP</sequence>
<dbReference type="PROSITE" id="PS50931">
    <property type="entry name" value="HTH_LYSR"/>
    <property type="match status" value="1"/>
</dbReference>
<name>A0A2N5XV61_9HYPH</name>
<dbReference type="PANTHER" id="PTHR30537:SF81">
    <property type="entry name" value="TRANSCRIPTIONAL REGULATOR-RELATED"/>
    <property type="match status" value="1"/>
</dbReference>
<dbReference type="OrthoDB" id="9786526at2"/>
<protein>
    <submittedName>
        <fullName evidence="6">LysR family transcriptional regulator</fullName>
    </submittedName>
</protein>
<dbReference type="Gene3D" id="3.40.190.290">
    <property type="match status" value="1"/>
</dbReference>
<dbReference type="InterPro" id="IPR036390">
    <property type="entry name" value="WH_DNA-bd_sf"/>
</dbReference>
<dbReference type="InterPro" id="IPR005119">
    <property type="entry name" value="LysR_subst-bd"/>
</dbReference>
<dbReference type="InterPro" id="IPR058163">
    <property type="entry name" value="LysR-type_TF_proteobact-type"/>
</dbReference>
<dbReference type="GO" id="GO:0043565">
    <property type="term" value="F:sequence-specific DNA binding"/>
    <property type="evidence" value="ECO:0007669"/>
    <property type="project" value="TreeGrafter"/>
</dbReference>
<dbReference type="SUPFAM" id="SSF53850">
    <property type="entry name" value="Periplasmic binding protein-like II"/>
    <property type="match status" value="1"/>
</dbReference>
<evidence type="ECO:0000259" key="5">
    <source>
        <dbReference type="PROSITE" id="PS50931"/>
    </source>
</evidence>
<dbReference type="AlphaFoldDB" id="A0A2N5XV61"/>
<dbReference type="Proteomes" id="UP000234881">
    <property type="component" value="Unassembled WGS sequence"/>
</dbReference>
<dbReference type="InterPro" id="IPR000847">
    <property type="entry name" value="LysR_HTH_N"/>
</dbReference>
<keyword evidence="2" id="KW-0805">Transcription regulation</keyword>
<keyword evidence="4" id="KW-0804">Transcription</keyword>
<keyword evidence="3" id="KW-0238">DNA-binding</keyword>
<evidence type="ECO:0000256" key="2">
    <source>
        <dbReference type="ARBA" id="ARBA00023015"/>
    </source>
</evidence>
<dbReference type="GO" id="GO:0003700">
    <property type="term" value="F:DNA-binding transcription factor activity"/>
    <property type="evidence" value="ECO:0007669"/>
    <property type="project" value="InterPro"/>
</dbReference>
<evidence type="ECO:0000256" key="1">
    <source>
        <dbReference type="ARBA" id="ARBA00009437"/>
    </source>
</evidence>
<reference evidence="6 7" key="1">
    <citation type="submission" date="2018-01" db="EMBL/GenBank/DDBJ databases">
        <title>The draft genome sequence of Cohaesibacter sp. H1304.</title>
        <authorList>
            <person name="Wang N.-N."/>
            <person name="Du Z.-J."/>
        </authorList>
    </citation>
    <scope>NUCLEOTIDE SEQUENCE [LARGE SCALE GENOMIC DNA]</scope>
    <source>
        <strain evidence="6 7">H1304</strain>
    </source>
</reference>